<protein>
    <recommendedName>
        <fullName evidence="3">Peptidase M41 domain-containing protein</fullName>
    </recommendedName>
</protein>
<dbReference type="GO" id="GO:0006508">
    <property type="term" value="P:proteolysis"/>
    <property type="evidence" value="ECO:0007669"/>
    <property type="project" value="InterPro"/>
</dbReference>
<evidence type="ECO:0000313" key="2">
    <source>
        <dbReference type="Proteomes" id="UP001278087"/>
    </source>
</evidence>
<evidence type="ECO:0000313" key="1">
    <source>
        <dbReference type="EMBL" id="MDW2761866.1"/>
    </source>
</evidence>
<dbReference type="Gene3D" id="1.20.58.760">
    <property type="entry name" value="Peptidase M41"/>
    <property type="match status" value="1"/>
</dbReference>
<dbReference type="SUPFAM" id="SSF140990">
    <property type="entry name" value="FtsH protease domain-like"/>
    <property type="match status" value="1"/>
</dbReference>
<dbReference type="GO" id="GO:0005524">
    <property type="term" value="F:ATP binding"/>
    <property type="evidence" value="ECO:0007669"/>
    <property type="project" value="InterPro"/>
</dbReference>
<dbReference type="Proteomes" id="UP001278087">
    <property type="component" value="Unassembled WGS sequence"/>
</dbReference>
<comment type="caution">
    <text evidence="1">The sequence shown here is derived from an EMBL/GenBank/DDBJ whole genome shotgun (WGS) entry which is preliminary data.</text>
</comment>
<dbReference type="GO" id="GO:0004176">
    <property type="term" value="F:ATP-dependent peptidase activity"/>
    <property type="evidence" value="ECO:0007669"/>
    <property type="project" value="InterPro"/>
</dbReference>
<dbReference type="RefSeq" id="WP_318062187.1">
    <property type="nucleotide sequence ID" value="NZ_JAWPBU010000059.1"/>
</dbReference>
<organism evidence="1 2">
    <name type="scientific">Citrobacter freundii</name>
    <dbReference type="NCBI Taxonomy" id="546"/>
    <lineage>
        <taxon>Bacteria</taxon>
        <taxon>Pseudomonadati</taxon>
        <taxon>Pseudomonadota</taxon>
        <taxon>Gammaproteobacteria</taxon>
        <taxon>Enterobacterales</taxon>
        <taxon>Enterobacteriaceae</taxon>
        <taxon>Citrobacter</taxon>
        <taxon>Citrobacter freundii complex</taxon>
    </lineage>
</organism>
<dbReference type="InterPro" id="IPR037219">
    <property type="entry name" value="Peptidase_M41-like"/>
</dbReference>
<sequence length="195" mass="22455">MCIHLNLMIFTKIIRGFISAKHEAGHWITGWILEKASKDLVIATTNNGDSYCERNPHPDFVDLEQINSHLGNRIINLLSGAKSESLVCGEFNNEIYIHLIGDYKGAWPDYFMASELFRYYYRSLNPSCRKSFDEEWNLITKKTEEIIKQHELFINSVANEAIRRISGEQSLINFSQADMLNILENHSKGSLTECH</sequence>
<dbReference type="EMBL" id="JAWPBU010000059">
    <property type="protein sequence ID" value="MDW2761866.1"/>
    <property type="molecule type" value="Genomic_DNA"/>
</dbReference>
<accession>A0AAP5Y083</accession>
<gene>
    <name evidence="1" type="ORF">RYZ67_25865</name>
</gene>
<name>A0AAP5Y083_CITFR</name>
<dbReference type="GO" id="GO:0004222">
    <property type="term" value="F:metalloendopeptidase activity"/>
    <property type="evidence" value="ECO:0007669"/>
    <property type="project" value="InterPro"/>
</dbReference>
<evidence type="ECO:0008006" key="3">
    <source>
        <dbReference type="Google" id="ProtNLM"/>
    </source>
</evidence>
<reference evidence="1" key="1">
    <citation type="submission" date="2023-10" db="EMBL/GenBank/DDBJ databases">
        <title>Fecal carriage and genetic characteristics of carbapenem-resistant Enterobacterales among healthy adults from four provinces of China.</title>
        <authorList>
            <person name="Li Y."/>
            <person name="Zhang R."/>
        </authorList>
    </citation>
    <scope>NUCLEOTIDE SEQUENCE</scope>
    <source>
        <strain evidence="1">HN-136</strain>
    </source>
</reference>
<dbReference type="AlphaFoldDB" id="A0AAP5Y083"/>
<proteinExistence type="predicted"/>